<protein>
    <submittedName>
        <fullName evidence="3">Aldo/keto reductase</fullName>
    </submittedName>
</protein>
<dbReference type="Gene3D" id="3.20.20.100">
    <property type="entry name" value="NADP-dependent oxidoreductase domain"/>
    <property type="match status" value="1"/>
</dbReference>
<dbReference type="CDD" id="cd19103">
    <property type="entry name" value="AKR_unchar"/>
    <property type="match status" value="1"/>
</dbReference>
<name>A0A3A1YKZ6_9GAMM</name>
<dbReference type="PRINTS" id="PR00069">
    <property type="entry name" value="ALDKETRDTASE"/>
</dbReference>
<sequence length="324" mass="35585">MSTQTQTTYTLSSLPKVAFGTWSWGSGFRGGDNIFGNNLSAEQMHEVFKTALEQGFNLWDTAYAYGLGSSEQALRQAAQNYARHELILSTKFTPQLADNSTTPVAHSFATSAQNLATDYLDFYWIHNSYNFGKWTDEAIALLKAGKVKYVGVSNHNLEQIKQIDAALQAEGFRVSAVQNHFSLLFRNSDHTGILDYCKEQGIPFFAYMVLEQGALSGRYNVNNPLPADSLRGQTYNKALPQLETLTNRMAQIGEKYQLSTAQVAIAYAITKGTLPLIGATKPYHVTEAIAASKVQLTLQEVAELEALADATGVDTTGGWEAIEN</sequence>
<proteinExistence type="predicted"/>
<dbReference type="Proteomes" id="UP000265916">
    <property type="component" value="Unassembled WGS sequence"/>
</dbReference>
<accession>A0A3A1YKZ6</accession>
<dbReference type="InterPro" id="IPR036812">
    <property type="entry name" value="NAD(P)_OxRdtase_dom_sf"/>
</dbReference>
<dbReference type="SUPFAM" id="SSF51430">
    <property type="entry name" value="NAD(P)-linked oxidoreductase"/>
    <property type="match status" value="1"/>
</dbReference>
<dbReference type="OrthoDB" id="5488419at2"/>
<evidence type="ECO:0000259" key="2">
    <source>
        <dbReference type="Pfam" id="PF00248"/>
    </source>
</evidence>
<dbReference type="GO" id="GO:0005829">
    <property type="term" value="C:cytosol"/>
    <property type="evidence" value="ECO:0007669"/>
    <property type="project" value="TreeGrafter"/>
</dbReference>
<comment type="caution">
    <text evidence="3">The sequence shown here is derived from an EMBL/GenBank/DDBJ whole genome shotgun (WGS) entry which is preliminary data.</text>
</comment>
<gene>
    <name evidence="3" type="ORF">CKF58_04445</name>
</gene>
<dbReference type="GO" id="GO:0016491">
    <property type="term" value="F:oxidoreductase activity"/>
    <property type="evidence" value="ECO:0007669"/>
    <property type="project" value="UniProtKB-KW"/>
</dbReference>
<dbReference type="Pfam" id="PF00248">
    <property type="entry name" value="Aldo_ket_red"/>
    <property type="match status" value="1"/>
</dbReference>
<dbReference type="PANTHER" id="PTHR43364">
    <property type="entry name" value="NADH-SPECIFIC METHYLGLYOXAL REDUCTASE-RELATED"/>
    <property type="match status" value="1"/>
</dbReference>
<organism evidence="3 4">
    <name type="scientific">Psittacicella hinzii</name>
    <dbReference type="NCBI Taxonomy" id="2028575"/>
    <lineage>
        <taxon>Bacteria</taxon>
        <taxon>Pseudomonadati</taxon>
        <taxon>Pseudomonadota</taxon>
        <taxon>Gammaproteobacteria</taxon>
        <taxon>Pasteurellales</taxon>
        <taxon>Psittacicellaceae</taxon>
        <taxon>Psittacicella</taxon>
    </lineage>
</organism>
<keyword evidence="1" id="KW-0560">Oxidoreductase</keyword>
<dbReference type="PANTHER" id="PTHR43364:SF4">
    <property type="entry name" value="NAD(P)-LINKED OXIDOREDUCTASE SUPERFAMILY PROTEIN"/>
    <property type="match status" value="1"/>
</dbReference>
<feature type="domain" description="NADP-dependent oxidoreductase" evidence="2">
    <location>
        <begin position="17"/>
        <end position="308"/>
    </location>
</feature>
<dbReference type="InterPro" id="IPR020471">
    <property type="entry name" value="AKR"/>
</dbReference>
<dbReference type="InterPro" id="IPR050523">
    <property type="entry name" value="AKR_Detox_Biosynth"/>
</dbReference>
<dbReference type="AlphaFoldDB" id="A0A3A1YKZ6"/>
<evidence type="ECO:0000313" key="3">
    <source>
        <dbReference type="EMBL" id="RIY37898.1"/>
    </source>
</evidence>
<dbReference type="InterPro" id="IPR023210">
    <property type="entry name" value="NADP_OxRdtase_dom"/>
</dbReference>
<evidence type="ECO:0000256" key="1">
    <source>
        <dbReference type="ARBA" id="ARBA00023002"/>
    </source>
</evidence>
<reference evidence="3 4" key="1">
    <citation type="submission" date="2017-08" db="EMBL/GenBank/DDBJ databases">
        <title>Reclassification of Bisgaard taxon 37 and 44.</title>
        <authorList>
            <person name="Christensen H."/>
        </authorList>
    </citation>
    <scope>NUCLEOTIDE SEQUENCE [LARGE SCALE GENOMIC DNA]</scope>
    <source>
        <strain evidence="3 4">111</strain>
    </source>
</reference>
<dbReference type="EMBL" id="NRJG01000073">
    <property type="protein sequence ID" value="RIY37898.1"/>
    <property type="molecule type" value="Genomic_DNA"/>
</dbReference>
<keyword evidence="4" id="KW-1185">Reference proteome</keyword>
<evidence type="ECO:0000313" key="4">
    <source>
        <dbReference type="Proteomes" id="UP000265916"/>
    </source>
</evidence>
<dbReference type="RefSeq" id="WP_119531387.1">
    <property type="nucleotide sequence ID" value="NZ_JBHSSP010000022.1"/>
</dbReference>